<dbReference type="OrthoDB" id="7030285at2"/>
<dbReference type="AlphaFoldDB" id="A0A423H8M5"/>
<gene>
    <name evidence="1" type="ORF">BK659_11510</name>
</gene>
<dbReference type="Gene3D" id="2.180.10.10">
    <property type="entry name" value="RHS repeat-associated core"/>
    <property type="match status" value="1"/>
</dbReference>
<dbReference type="RefSeq" id="WP_123425249.1">
    <property type="nucleotide sequence ID" value="NZ_MOBJ01000007.1"/>
</dbReference>
<protein>
    <recommendedName>
        <fullName evidence="3">Toxin</fullName>
    </recommendedName>
</protein>
<reference evidence="1 2" key="1">
    <citation type="submission" date="2016-10" db="EMBL/GenBank/DDBJ databases">
        <title>Comparative genome analysis of multiple Pseudomonas spp. focuses on biocontrol and plant growth promoting traits.</title>
        <authorList>
            <person name="Tao X.-Y."/>
            <person name="Taylor C.G."/>
        </authorList>
    </citation>
    <scope>NUCLEOTIDE SEQUENCE [LARGE SCALE GENOMIC DNA]</scope>
    <source>
        <strain evidence="1 2">48H11</strain>
    </source>
</reference>
<dbReference type="PANTHER" id="PTHR32305">
    <property type="match status" value="1"/>
</dbReference>
<dbReference type="NCBIfam" id="TIGR03696">
    <property type="entry name" value="Rhs_assc_core"/>
    <property type="match status" value="1"/>
</dbReference>
<dbReference type="EMBL" id="MOBJ01000007">
    <property type="protein sequence ID" value="RON09541.1"/>
    <property type="molecule type" value="Genomic_DNA"/>
</dbReference>
<dbReference type="InterPro" id="IPR050708">
    <property type="entry name" value="T6SS_VgrG/RHS"/>
</dbReference>
<name>A0A423H8M5_9PSED</name>
<sequence length="938" mass="105234">MLDTARTSLDAFTPAVTAVDPRGLAVRVINYHRAQVDTPARARVTRQKYDLHGRLSASIDPRLGSLAESDPAVPDNLSNTFSLSGATLFSNSVDSGWRLSLLAQTGNSVCSWDGRGQFRQQQYDALNRLVAVIENTPDQPAAVVERLHYGASDTEMAAHNQSGRLIRHDDTVGTVFTSGYGLLGSPLEQARRFTKALAVSDWPLDEDSRDTLLEQQQATTCWDFSALGETLRQVDARKNTQRSVYDVAGNLKRAYLQVKGADEKTVIRDITYNVLNRIEREEAGNGVISSFEYDDRDGRLAGLHCADGGQRPLQSLRYEYDPVGNVVAINDEAAEPVYFRNQRVEHRCTYSYDSLYQLIRSTGFEAIRTKGTGDPQALFTPLHDPGQVANYREDYDYDDAGNLRTLVHVGGNHYTRRMFTSVHSNRSLAVYEDEQPGEPEIGDGFDHSGNLRELLRGQVLEWSGRNQLYRVTPVIRPDGQHDSEVYGYDSDGQRLRKTAMRLSKGGVVTQEVRYLPGGLELHTDLINDRTYQVIRVTGGHSHVSIMYWESEPPAGVEHEFWRYSLSDHLESSTVGLSQTGEVLSQERYYPYGGTAWSVDNGSPEAGYKTIRYAGKERDASGLYYYGLRYYAPWLQRWINPDPAANIDGLNFYRFVRNNPVTLNDSNGLSPPIDLIYGFDEVRSRFLPRFGNANPGRSLVTIDLLNNGLSVFGMAAEMDYSGLMKRIGNGIVVDEGRAKEFIDDAHFYRGTIDDAKVMLQSWADYLKDHVSLLNIGGKMERLHAHGKPLDEFLKKNAKRLVPTADVSAMTDLLQKTPDEFSLSVEGLPAAAKTTIAAWFIRQTSKMGIDWFEQTQERGSFIFLDVDLQDPQQRHSGFQELISAALEAKRYKGPAQIGKIFEPITYSERRHLQKKVIDPQSTMAKRTQIVSYAPATAYLK</sequence>
<accession>A0A423H8M5</accession>
<evidence type="ECO:0000313" key="1">
    <source>
        <dbReference type="EMBL" id="RON09541.1"/>
    </source>
</evidence>
<organism evidence="1 2">
    <name type="scientific">Pseudomonas brassicacearum</name>
    <dbReference type="NCBI Taxonomy" id="930166"/>
    <lineage>
        <taxon>Bacteria</taxon>
        <taxon>Pseudomonadati</taxon>
        <taxon>Pseudomonadota</taxon>
        <taxon>Gammaproteobacteria</taxon>
        <taxon>Pseudomonadales</taxon>
        <taxon>Pseudomonadaceae</taxon>
        <taxon>Pseudomonas</taxon>
    </lineage>
</organism>
<evidence type="ECO:0008006" key="3">
    <source>
        <dbReference type="Google" id="ProtNLM"/>
    </source>
</evidence>
<dbReference type="Proteomes" id="UP000286071">
    <property type="component" value="Unassembled WGS sequence"/>
</dbReference>
<dbReference type="InterPro" id="IPR022385">
    <property type="entry name" value="Rhs_assc_core"/>
</dbReference>
<evidence type="ECO:0000313" key="2">
    <source>
        <dbReference type="Proteomes" id="UP000286071"/>
    </source>
</evidence>
<proteinExistence type="predicted"/>
<dbReference type="PANTHER" id="PTHR32305:SF15">
    <property type="entry name" value="PROTEIN RHSA-RELATED"/>
    <property type="match status" value="1"/>
</dbReference>
<comment type="caution">
    <text evidence="1">The sequence shown here is derived from an EMBL/GenBank/DDBJ whole genome shotgun (WGS) entry which is preliminary data.</text>
</comment>